<reference evidence="2" key="3">
    <citation type="journal article" date="2012" name="PLoS ONE">
        <title>Mind the gap: upgrading genomes with Pacific Biosciences RS long-read sequencing technology.</title>
        <authorList>
            <person name="English A.C."/>
            <person name="Richards S."/>
            <person name="Han Y."/>
            <person name="Wang M."/>
            <person name="Vee V."/>
            <person name="Qu J."/>
            <person name="Qin X."/>
            <person name="Muzny D.M."/>
            <person name="Reid J.G."/>
            <person name="Worley K.C."/>
            <person name="Gibbs R.A."/>
        </authorList>
    </citation>
    <scope>NUCLEOTIDE SEQUENCE</scope>
    <source>
        <strain evidence="2">MV2-25</strain>
    </source>
</reference>
<dbReference type="EMBL" id="CH672738">
    <property type="protein sequence ID" value="KRT05728.1"/>
    <property type="molecule type" value="Genomic_DNA"/>
</dbReference>
<evidence type="ECO:0000256" key="1">
    <source>
        <dbReference type="SAM" id="MobiDB-lite"/>
    </source>
</evidence>
<reference evidence="2" key="2">
    <citation type="journal article" date="2007" name="Nature">
        <title>Evolution of genes and genomes on the Drosophila phylogeny.</title>
        <authorList>
            <consortium name="Drosophila 12 Genomes Consortium"/>
            <person name="Clark A.G."/>
            <person name="Eisen M.B."/>
            <person name="Smith D.R."/>
            <person name="Bergman C.M."/>
            <person name="Oliver B."/>
            <person name="Markow T.A."/>
            <person name="Kaufman T.C."/>
            <person name="Kellis M."/>
            <person name="Gelbart W."/>
            <person name="Iyer V.N."/>
            <person name="Pollard D.A."/>
            <person name="Sackton T.B."/>
            <person name="Larracuente A.M."/>
            <person name="Singh N.D."/>
            <person name="Abad J.P."/>
            <person name="Abt D.N."/>
            <person name="Adryan B."/>
            <person name="Aguade M."/>
            <person name="Akashi H."/>
            <person name="Anderson W.W."/>
            <person name="Aquadro C.F."/>
            <person name="Ardell D.H."/>
            <person name="Arguello R."/>
            <person name="Artieri C.G."/>
            <person name="Barbash D.A."/>
            <person name="Barker D."/>
            <person name="Barsanti P."/>
            <person name="Batterham P."/>
            <person name="Batzoglou S."/>
            <person name="Begun D."/>
            <person name="Bhutkar A."/>
            <person name="Blanco E."/>
            <person name="Bosak S.A."/>
            <person name="Bradley R.K."/>
            <person name="Brand A.D."/>
            <person name="Brent M.R."/>
            <person name="Brooks A.N."/>
            <person name="Brown R.H."/>
            <person name="Butlin R.K."/>
            <person name="Caggese C."/>
            <person name="Calvi B.R."/>
            <person name="Bernardo de Carvalho A."/>
            <person name="Caspi A."/>
            <person name="Castrezana S."/>
            <person name="Celniker S.E."/>
            <person name="Chang J.L."/>
            <person name="Chapple C."/>
            <person name="Chatterji S."/>
            <person name="Chinwalla A."/>
            <person name="Civetta A."/>
            <person name="Clifton S.W."/>
            <person name="Comeron J.M."/>
            <person name="Costello J.C."/>
            <person name="Coyne J.A."/>
            <person name="Daub J."/>
            <person name="David R.G."/>
            <person name="Delcher A.L."/>
            <person name="Delehaunty K."/>
            <person name="Do C.B."/>
            <person name="Ebling H."/>
            <person name="Edwards K."/>
            <person name="Eickbush T."/>
            <person name="Evans J.D."/>
            <person name="Filipski A."/>
            <person name="Findeiss S."/>
            <person name="Freyhult E."/>
            <person name="Fulton L."/>
            <person name="Fulton R."/>
            <person name="Garcia A.C."/>
            <person name="Gardiner A."/>
            <person name="Garfield D.A."/>
            <person name="Garvin B.E."/>
            <person name="Gibson G."/>
            <person name="Gilbert D."/>
            <person name="Gnerre S."/>
            <person name="Godfrey J."/>
            <person name="Good R."/>
            <person name="Gotea V."/>
            <person name="Gravely B."/>
            <person name="Greenberg A.J."/>
            <person name="Griffiths-Jones S."/>
            <person name="Gross S."/>
            <person name="Guigo R."/>
            <person name="Gustafson E.A."/>
            <person name="Haerty W."/>
            <person name="Hahn M.W."/>
            <person name="Halligan D.L."/>
            <person name="Halpern A.L."/>
            <person name="Halter G.M."/>
            <person name="Han M.V."/>
            <person name="Heger A."/>
            <person name="Hillier L."/>
            <person name="Hinrichs A.S."/>
            <person name="Holmes I."/>
            <person name="Hoskins R.A."/>
            <person name="Hubisz M.J."/>
            <person name="Hultmark D."/>
            <person name="Huntley M.A."/>
            <person name="Jaffe D.B."/>
            <person name="Jagadeeshan S."/>
            <person name="Jeck W.R."/>
            <person name="Johnson J."/>
            <person name="Jones C.D."/>
            <person name="Jordan W.C."/>
            <person name="Karpen G.H."/>
            <person name="Kataoka E."/>
            <person name="Keightley P.D."/>
            <person name="Kheradpour P."/>
            <person name="Kirkness E.F."/>
            <person name="Koerich L.B."/>
            <person name="Kristiansen K."/>
            <person name="Kudrna D."/>
            <person name="Kulathinal R.J."/>
            <person name="Kumar S."/>
            <person name="Kwok R."/>
            <person name="Lander E."/>
            <person name="Langley C.H."/>
            <person name="Lapoint R."/>
            <person name="Lazzaro B.P."/>
            <person name="Lee S.J."/>
            <person name="Levesque L."/>
            <person name="Li R."/>
            <person name="Lin C.F."/>
            <person name="Lin M.F."/>
            <person name="Lindblad-Toh K."/>
            <person name="Llopart A."/>
            <person name="Long M."/>
            <person name="Low L."/>
            <person name="Lozovsky E."/>
            <person name="Lu J."/>
            <person name="Luo M."/>
            <person name="Machado C.A."/>
            <person name="Makalowski W."/>
            <person name="Marzo M."/>
            <person name="Matsuda M."/>
            <person name="Matzkin L."/>
            <person name="McAllister B."/>
            <person name="McBride C.S."/>
            <person name="McKernan B."/>
            <person name="McKernan K."/>
            <person name="Mendez-Lago M."/>
            <person name="Minx P."/>
            <person name="Mollenhauer M.U."/>
            <person name="Montooth K."/>
            <person name="Mount S.M."/>
            <person name="Mu X."/>
            <person name="Myers E."/>
            <person name="Negre B."/>
            <person name="Newfeld S."/>
            <person name="Nielsen R."/>
            <person name="Noor M.A."/>
            <person name="O'Grady P."/>
            <person name="Pachter L."/>
            <person name="Papaceit M."/>
            <person name="Parisi M.J."/>
            <person name="Parisi M."/>
            <person name="Parts L."/>
            <person name="Pedersen J.S."/>
            <person name="Pesole G."/>
            <person name="Phillippy A.M."/>
            <person name="Ponting C.P."/>
            <person name="Pop M."/>
            <person name="Porcelli D."/>
            <person name="Powell J.R."/>
            <person name="Prohaska S."/>
            <person name="Pruitt K."/>
            <person name="Puig M."/>
            <person name="Quesneville H."/>
            <person name="Ram K.R."/>
            <person name="Rand D."/>
            <person name="Rasmussen M.D."/>
            <person name="Reed L.K."/>
            <person name="Reenan R."/>
            <person name="Reily A."/>
            <person name="Remington K.A."/>
            <person name="Rieger T.T."/>
            <person name="Ritchie M.G."/>
            <person name="Robin C."/>
            <person name="Rogers Y.H."/>
            <person name="Rohde C."/>
            <person name="Rozas J."/>
            <person name="Rubenfield M.J."/>
            <person name="Ruiz A."/>
            <person name="Russo S."/>
            <person name="Salzberg S.L."/>
            <person name="Sanchez-Gracia A."/>
            <person name="Saranga D.J."/>
            <person name="Sato H."/>
            <person name="Schaeffer S.W."/>
            <person name="Schatz M.C."/>
            <person name="Schlenke T."/>
            <person name="Schwartz R."/>
            <person name="Segarra C."/>
            <person name="Singh R.S."/>
            <person name="Sirot L."/>
            <person name="Sirota M."/>
            <person name="Sisneros N.B."/>
            <person name="Smith C.D."/>
            <person name="Smith T.F."/>
            <person name="Spieth J."/>
            <person name="Stage D.E."/>
            <person name="Stark A."/>
            <person name="Stephan W."/>
            <person name="Strausberg R.L."/>
            <person name="Strempel S."/>
            <person name="Sturgill D."/>
            <person name="Sutton G."/>
            <person name="Sutton G.G."/>
            <person name="Tao W."/>
            <person name="Teichmann S."/>
            <person name="Tobari Y.N."/>
            <person name="Tomimura Y."/>
            <person name="Tsolas J.M."/>
            <person name="Valente V.L."/>
            <person name="Venter E."/>
            <person name="Venter J.C."/>
            <person name="Vicario S."/>
            <person name="Vieira F.G."/>
            <person name="Vilella A.J."/>
            <person name="Villasante A."/>
            <person name="Walenz B."/>
            <person name="Wang J."/>
            <person name="Wasserman M."/>
            <person name="Watts T."/>
            <person name="Wilson D."/>
            <person name="Wilson R.K."/>
            <person name="Wing R.A."/>
            <person name="Wolfner M.F."/>
            <person name="Wong A."/>
            <person name="Wong G.K."/>
            <person name="Wu C.I."/>
            <person name="Wu G."/>
            <person name="Yamamoto D."/>
            <person name="Yang H.P."/>
            <person name="Yang S.P."/>
            <person name="Yorke J.A."/>
            <person name="Yoshida K."/>
            <person name="Zdobnov E."/>
            <person name="Zhang P."/>
            <person name="Zhang Y."/>
            <person name="Zimin A.V."/>
            <person name="Baldwin J."/>
            <person name="Abdouelleil A."/>
            <person name="Abdulkadir J."/>
            <person name="Abebe A."/>
            <person name="Abera B."/>
            <person name="Abreu J."/>
            <person name="Acer S.C."/>
            <person name="Aftuck L."/>
            <person name="Alexander A."/>
            <person name="An P."/>
            <person name="Anderson E."/>
            <person name="Anderson S."/>
            <person name="Arachi H."/>
            <person name="Azer M."/>
            <person name="Bachantsang P."/>
            <person name="Barry A."/>
            <person name="Bayul T."/>
            <person name="Berlin A."/>
            <person name="Bessette D."/>
            <person name="Bloom T."/>
            <person name="Blye J."/>
            <person name="Boguslavskiy L."/>
            <person name="Bonnet C."/>
            <person name="Boukhgalter B."/>
            <person name="Bourzgui I."/>
            <person name="Brown A."/>
            <person name="Cahill P."/>
            <person name="Channer S."/>
            <person name="Cheshatsang Y."/>
            <person name="Chuda L."/>
            <person name="Citroen M."/>
            <person name="Collymore A."/>
            <person name="Cooke P."/>
            <person name="Costello M."/>
            <person name="D'Aco K."/>
            <person name="Daza R."/>
            <person name="De Haan G."/>
            <person name="DeGray S."/>
            <person name="DeMaso C."/>
            <person name="Dhargay N."/>
            <person name="Dooley K."/>
            <person name="Dooley E."/>
            <person name="Doricent M."/>
            <person name="Dorje P."/>
            <person name="Dorjee K."/>
            <person name="Dupes A."/>
            <person name="Elong R."/>
            <person name="Falk J."/>
            <person name="Farina A."/>
            <person name="Faro S."/>
            <person name="Ferguson D."/>
            <person name="Fisher S."/>
            <person name="Foley C.D."/>
            <person name="Franke A."/>
            <person name="Friedrich D."/>
            <person name="Gadbois L."/>
            <person name="Gearin G."/>
            <person name="Gearin C.R."/>
            <person name="Giannoukos G."/>
            <person name="Goode T."/>
            <person name="Graham J."/>
            <person name="Grandbois E."/>
            <person name="Grewal S."/>
            <person name="Gyaltsen K."/>
            <person name="Hafez N."/>
            <person name="Hagos B."/>
            <person name="Hall J."/>
            <person name="Henson C."/>
            <person name="Hollinger A."/>
            <person name="Honan T."/>
            <person name="Huard M.D."/>
            <person name="Hughes L."/>
            <person name="Hurhula B."/>
            <person name="Husby M.E."/>
            <person name="Kamat A."/>
            <person name="Kanga B."/>
            <person name="Kashin S."/>
            <person name="Khazanovich D."/>
            <person name="Kisner P."/>
            <person name="Lance K."/>
            <person name="Lara M."/>
            <person name="Lee W."/>
            <person name="Lennon N."/>
            <person name="Letendre F."/>
            <person name="LeVine R."/>
            <person name="Lipovsky A."/>
            <person name="Liu X."/>
            <person name="Liu J."/>
            <person name="Liu S."/>
            <person name="Lokyitsang T."/>
            <person name="Lokyitsang Y."/>
            <person name="Lubonja R."/>
            <person name="Lui A."/>
            <person name="MacDonald P."/>
            <person name="Magnisalis V."/>
            <person name="Maru K."/>
            <person name="Matthews C."/>
            <person name="McCusker W."/>
            <person name="McDonough S."/>
            <person name="Mehta T."/>
            <person name="Meldrim J."/>
            <person name="Meneus L."/>
            <person name="Mihai O."/>
            <person name="Mihalev A."/>
            <person name="Mihova T."/>
            <person name="Mittelman R."/>
            <person name="Mlenga V."/>
            <person name="Montmayeur A."/>
            <person name="Mulrain L."/>
            <person name="Navidi A."/>
            <person name="Naylor J."/>
            <person name="Negash T."/>
            <person name="Nguyen T."/>
            <person name="Nguyen N."/>
            <person name="Nicol R."/>
            <person name="Norbu C."/>
            <person name="Norbu N."/>
            <person name="Novod N."/>
            <person name="O'Neill B."/>
            <person name="Osman S."/>
            <person name="Markiewicz E."/>
            <person name="Oyono O.L."/>
            <person name="Patti C."/>
            <person name="Phunkhang P."/>
            <person name="Pierre F."/>
            <person name="Priest M."/>
            <person name="Raghuraman S."/>
            <person name="Rege F."/>
            <person name="Reyes R."/>
            <person name="Rise C."/>
            <person name="Rogov P."/>
            <person name="Ross K."/>
            <person name="Ryan E."/>
            <person name="Settipalli S."/>
            <person name="Shea T."/>
            <person name="Sherpa N."/>
            <person name="Shi L."/>
            <person name="Shih D."/>
            <person name="Sparrow T."/>
            <person name="Spaulding J."/>
            <person name="Stalker J."/>
            <person name="Stange-Thomann N."/>
            <person name="Stavropoulos S."/>
            <person name="Stone C."/>
            <person name="Strader C."/>
            <person name="Tesfaye S."/>
            <person name="Thomson T."/>
            <person name="Thoulutsang Y."/>
            <person name="Thoulutsang D."/>
            <person name="Topham K."/>
            <person name="Topping I."/>
            <person name="Tsamla T."/>
            <person name="Vassiliev H."/>
            <person name="Vo A."/>
            <person name="Wangchuk T."/>
            <person name="Wangdi T."/>
            <person name="Weiand M."/>
            <person name="Wilkinson J."/>
            <person name="Wilson A."/>
            <person name="Yadav S."/>
            <person name="Young G."/>
            <person name="Yu Q."/>
            <person name="Zembek L."/>
            <person name="Zhong D."/>
            <person name="Zimmer A."/>
            <person name="Zwirko Z."/>
            <person name="Jaffe D.B."/>
            <person name="Alvarez P."/>
            <person name="Brockman W."/>
            <person name="Butler J."/>
            <person name="Chin C."/>
            <person name="Gnerre S."/>
            <person name="Grabherr M."/>
            <person name="Kleber M."/>
            <person name="Mauceli E."/>
            <person name="MacCallum I."/>
        </authorList>
    </citation>
    <scope>NUCLEOTIDE SEQUENCE [LARGE SCALE GENOMIC DNA]</scope>
    <source>
        <strain evidence="2">MV2-25</strain>
    </source>
</reference>
<feature type="compositionally biased region" description="Basic and acidic residues" evidence="1">
    <location>
        <begin position="18"/>
        <end position="41"/>
    </location>
</feature>
<reference evidence="2" key="4">
    <citation type="submission" date="2015-11" db="EMBL/GenBank/DDBJ databases">
        <authorList>
            <consortium name="FlyBase"/>
        </authorList>
    </citation>
    <scope>NUCLEOTIDE SEQUENCE</scope>
    <source>
        <strain evidence="2">MV2-25</strain>
    </source>
</reference>
<dbReference type="AlphaFoldDB" id="A0A0R3P304"/>
<reference evidence="2" key="1">
    <citation type="journal article" date="2005" name="Genome Res.">
        <title>Comparative genome sequencing of Drosophila pseudoobscura: chromosomal, gene, and cis-element evolution.</title>
        <authorList>
            <person name="Richards S."/>
            <person name="Liu Y."/>
            <person name="Bettencourt B.R."/>
            <person name="Hradecky P."/>
            <person name="Letovsky S."/>
            <person name="Nielsen R."/>
            <person name="Thornton K."/>
            <person name="Hubisz M.J."/>
            <person name="Chen R."/>
            <person name="Meisel R.P."/>
            <person name="Couronne O."/>
            <person name="Hua S."/>
            <person name="Smith M.A."/>
            <person name="Zhang P."/>
            <person name="Liu J."/>
            <person name="Bussemaker H.J."/>
            <person name="van Batenburg M.F."/>
            <person name="Howells S.L."/>
            <person name="Scherer S.E."/>
            <person name="Sodergren E."/>
            <person name="Matthews B.B."/>
            <person name="Crosby M.A."/>
            <person name="Schroeder A.J."/>
            <person name="Ortiz-Barrientos D."/>
            <person name="Rives C.M."/>
            <person name="Metzker M.L."/>
            <person name="Muzny D.M."/>
            <person name="Scott G."/>
            <person name="Steffen D."/>
            <person name="Wheeler D.A."/>
            <person name="Worley K.C."/>
            <person name="Havlak P."/>
            <person name="Durbin K.J."/>
            <person name="Egan A."/>
            <person name="Gill R."/>
            <person name="Hume J."/>
            <person name="Morgan M.B."/>
            <person name="Miner G."/>
            <person name="Hamilton C."/>
            <person name="Huang Y."/>
            <person name="Waldron L."/>
            <person name="Verduzco D."/>
            <person name="Clerc-Blankenburg K.P."/>
            <person name="Dubchak I."/>
            <person name="Noor M.A."/>
            <person name="Anderson W."/>
            <person name="White K.P."/>
            <person name="Clark A.G."/>
            <person name="Schaeffer S.W."/>
            <person name="Gelbart W."/>
            <person name="Weinstock G.M."/>
            <person name="Gibbs R.A."/>
        </authorList>
    </citation>
    <scope>NUCLEOTIDE SEQUENCE [LARGE SCALE GENOMIC DNA]</scope>
    <source>
        <strain evidence="2">MV2-25</strain>
    </source>
</reference>
<dbReference type="Bgee" id="FBgn0272696">
    <property type="expression patterns" value="Expressed in male reproductive system and 2 other cell types or tissues"/>
</dbReference>
<dbReference type="ExpressionAtlas" id="A0A0R3P304">
    <property type="expression patterns" value="baseline"/>
</dbReference>
<protein>
    <submittedName>
        <fullName evidence="2">Uncharacterized protein, isoform A</fullName>
    </submittedName>
</protein>
<gene>
    <name evidence="2" type="primary">Dpse\GA32289</name>
    <name evidence="2" type="ORF">Dpse_GA32289</name>
</gene>
<sequence>MVEMQNRTRAGSGIAEVRAPERIAGHAERYDENRQHTDKVFNQKSLNRTPAFVNLSIFPALMHISKEGAKRLEPASDSVERKHIVDLFKNCYDAGDFLSQLPVPRDGAFVIFHMRPNP</sequence>
<feature type="region of interest" description="Disordered" evidence="1">
    <location>
        <begin position="1"/>
        <end position="43"/>
    </location>
</feature>
<organism evidence="2">
    <name type="scientific">Drosophila pseudoobscura pseudoobscura</name>
    <name type="common">Fruit fly</name>
    <dbReference type="NCBI Taxonomy" id="46245"/>
    <lineage>
        <taxon>Eukaryota</taxon>
        <taxon>Metazoa</taxon>
        <taxon>Ecdysozoa</taxon>
        <taxon>Arthropoda</taxon>
        <taxon>Hexapoda</taxon>
        <taxon>Insecta</taxon>
        <taxon>Pterygota</taxon>
        <taxon>Neoptera</taxon>
        <taxon>Endopterygota</taxon>
        <taxon>Diptera</taxon>
        <taxon>Brachycera</taxon>
        <taxon>Muscomorpha</taxon>
        <taxon>Ephydroidea</taxon>
        <taxon>Drosophilidae</taxon>
        <taxon>Drosophila</taxon>
        <taxon>Sophophora</taxon>
    </lineage>
</organism>
<proteinExistence type="predicted"/>
<accession>A0A0R3P304</accession>
<evidence type="ECO:0000313" key="2">
    <source>
        <dbReference type="EMBL" id="KRT05728.1"/>
    </source>
</evidence>
<name>A0A0R3P304_DROPS</name>